<dbReference type="PANTHER" id="PTHR11117:SF6">
    <property type="entry name" value="SYNTHETASE SUBUNIT ALPHA, PUTATIVE (AFU_ORTHOLOGUE AFUA_1G10830)-RELATED"/>
    <property type="match status" value="1"/>
</dbReference>
<protein>
    <submittedName>
        <fullName evidence="2">Succinyl-CoA ligase subunit alpha</fullName>
    </submittedName>
</protein>
<dbReference type="GO" id="GO:0004776">
    <property type="term" value="F:succinate-CoA ligase (GDP-forming) activity"/>
    <property type="evidence" value="ECO:0007669"/>
    <property type="project" value="TreeGrafter"/>
</dbReference>
<dbReference type="PANTHER" id="PTHR11117">
    <property type="entry name" value="SUCCINYL-COA LIGASE SUBUNIT ALPHA"/>
    <property type="match status" value="1"/>
</dbReference>
<feature type="domain" description="CoA-binding" evidence="1">
    <location>
        <begin position="28"/>
        <end position="127"/>
    </location>
</feature>
<dbReference type="AlphaFoldDB" id="A0A8H6SZQ1"/>
<gene>
    <name evidence="2" type="ORF">MIND_00297800</name>
</gene>
<dbReference type="Gene3D" id="3.40.50.261">
    <property type="entry name" value="Succinyl-CoA synthetase domains"/>
    <property type="match status" value="2"/>
</dbReference>
<evidence type="ECO:0000259" key="1">
    <source>
        <dbReference type="SMART" id="SM00881"/>
    </source>
</evidence>
<dbReference type="OrthoDB" id="1664372at2759"/>
<organism evidence="2 3">
    <name type="scientific">Mycena indigotica</name>
    <dbReference type="NCBI Taxonomy" id="2126181"/>
    <lineage>
        <taxon>Eukaryota</taxon>
        <taxon>Fungi</taxon>
        <taxon>Dikarya</taxon>
        <taxon>Basidiomycota</taxon>
        <taxon>Agaricomycotina</taxon>
        <taxon>Agaricomycetes</taxon>
        <taxon>Agaricomycetidae</taxon>
        <taxon>Agaricales</taxon>
        <taxon>Marasmiineae</taxon>
        <taxon>Mycenaceae</taxon>
        <taxon>Mycena</taxon>
    </lineage>
</organism>
<dbReference type="Proteomes" id="UP000636479">
    <property type="component" value="Unassembled WGS sequence"/>
</dbReference>
<dbReference type="Gene3D" id="3.40.50.720">
    <property type="entry name" value="NAD(P)-binding Rossmann-like Domain"/>
    <property type="match status" value="1"/>
</dbReference>
<dbReference type="Pfam" id="PF02629">
    <property type="entry name" value="CoA_binding"/>
    <property type="match status" value="1"/>
</dbReference>
<dbReference type="EMBL" id="JACAZF010000003">
    <property type="protein sequence ID" value="KAF7309275.1"/>
    <property type="molecule type" value="Genomic_DNA"/>
</dbReference>
<comment type="caution">
    <text evidence="2">The sequence shown here is derived from an EMBL/GenBank/DDBJ whole genome shotgun (WGS) entry which is preliminary data.</text>
</comment>
<dbReference type="SMART" id="SM00881">
    <property type="entry name" value="CoA_binding"/>
    <property type="match status" value="1"/>
</dbReference>
<evidence type="ECO:0000313" key="3">
    <source>
        <dbReference type="Proteomes" id="UP000636479"/>
    </source>
</evidence>
<dbReference type="InterPro" id="IPR005811">
    <property type="entry name" value="SUCC_ACL_C"/>
</dbReference>
<dbReference type="GO" id="GO:0006099">
    <property type="term" value="P:tricarboxylic acid cycle"/>
    <property type="evidence" value="ECO:0007669"/>
    <property type="project" value="TreeGrafter"/>
</dbReference>
<dbReference type="PRINTS" id="PR01798">
    <property type="entry name" value="SCOASYNTHASE"/>
</dbReference>
<name>A0A8H6SZQ1_9AGAR</name>
<dbReference type="GO" id="GO:0004775">
    <property type="term" value="F:succinate-CoA ligase (ADP-forming) activity"/>
    <property type="evidence" value="ECO:0007669"/>
    <property type="project" value="TreeGrafter"/>
</dbReference>
<dbReference type="GO" id="GO:0005739">
    <property type="term" value="C:mitochondrion"/>
    <property type="evidence" value="ECO:0007669"/>
    <property type="project" value="TreeGrafter"/>
</dbReference>
<dbReference type="Pfam" id="PF00549">
    <property type="entry name" value="Ligase_CoA"/>
    <property type="match status" value="2"/>
</dbReference>
<dbReference type="GeneID" id="59342356"/>
<keyword evidence="3" id="KW-1185">Reference proteome</keyword>
<dbReference type="SUPFAM" id="SSF51735">
    <property type="entry name" value="NAD(P)-binding Rossmann-fold domains"/>
    <property type="match status" value="1"/>
</dbReference>
<evidence type="ECO:0000313" key="2">
    <source>
        <dbReference type="EMBL" id="KAF7309275.1"/>
    </source>
</evidence>
<dbReference type="InterPro" id="IPR016102">
    <property type="entry name" value="Succinyl-CoA_synth-like"/>
</dbReference>
<proteinExistence type="predicted"/>
<keyword evidence="2" id="KW-0436">Ligase</keyword>
<accession>A0A8H6SZQ1</accession>
<dbReference type="InterPro" id="IPR036291">
    <property type="entry name" value="NAD(P)-bd_dom_sf"/>
</dbReference>
<sequence>MYRYRPAHRQLSRASHSSAYDATLGNLLVGQHTRVIFQGFTGRLASVNAAESRAWGTNVVGGVSPRVGFHQHPELAHLPVFATVREAVEKLKPDATGVYVAAGQAASAIEEALEAEVPLIVAVAEHIPLHDILKIHAMLRSQSVSRLVGANSPGLISPAGTCRIGFQPLPCFTSGTVGVVARSGTLSYEAAAGLTAAGLGQSTCVGVGGDVLPGTDIVDGLKLLSEDPQTEAIVLIGEVGGEQEMRAAHWAEGYRKAKGAEAKPIAGLVAGRTVHPGPDRVMGHAGAWPALGEPTADEKFHALERAGVTMVDHPVKFGRVMKGLLSGKRGYHTGARRALHVQAGPLVDGLPGLATTDVEATHELELTVDRTAGSPCFILARISPVSQITRFPFAYHAAAPPTKDIAGIADYLGMPQRDVTLARLLHTLHDLFIQHEGVSLRVSLAIDNGSLAVKDPRFVFDDAAFRSAGRHAALHSSTVSNPDGMVYLPLGPPKSPECAIGTVVNGAGLALNTVDVLSSVGAPIQAANFLDTGGKATAETIGHAFGLLRADNRVKVVLVNVFGGLTQGAVIARGVVAAVRELRAAEGDSAEAMPVVVRIRGTGEEEGAQLLREAELKGVWVEPDFDNAVERCVELAREQM</sequence>
<dbReference type="SUPFAM" id="SSF52210">
    <property type="entry name" value="Succinyl-CoA synthetase domains"/>
    <property type="match status" value="2"/>
</dbReference>
<dbReference type="RefSeq" id="XP_037222725.1">
    <property type="nucleotide sequence ID" value="XM_037359840.1"/>
</dbReference>
<reference evidence="2" key="1">
    <citation type="submission" date="2020-05" db="EMBL/GenBank/DDBJ databases">
        <title>Mycena genomes resolve the evolution of fungal bioluminescence.</title>
        <authorList>
            <person name="Tsai I.J."/>
        </authorList>
    </citation>
    <scope>NUCLEOTIDE SEQUENCE</scope>
    <source>
        <strain evidence="2">171206Taipei</strain>
    </source>
</reference>
<dbReference type="InterPro" id="IPR003781">
    <property type="entry name" value="CoA-bd"/>
</dbReference>
<dbReference type="GO" id="GO:0009361">
    <property type="term" value="C:succinate-CoA ligase complex (ADP-forming)"/>
    <property type="evidence" value="ECO:0007669"/>
    <property type="project" value="TreeGrafter"/>
</dbReference>